<comment type="caution">
    <text evidence="3">The sequence shown here is derived from an EMBL/GenBank/DDBJ whole genome shotgun (WGS) entry which is preliminary data.</text>
</comment>
<keyword evidence="2" id="KW-0812">Transmembrane</keyword>
<feature type="transmembrane region" description="Helical" evidence="2">
    <location>
        <begin position="168"/>
        <end position="187"/>
    </location>
</feature>
<keyword evidence="2" id="KW-1133">Transmembrane helix</keyword>
<evidence type="ECO:0000256" key="1">
    <source>
        <dbReference type="SAM" id="MobiDB-lite"/>
    </source>
</evidence>
<evidence type="ECO:0000313" key="4">
    <source>
        <dbReference type="Proteomes" id="UP000078348"/>
    </source>
</evidence>
<proteinExistence type="predicted"/>
<feature type="region of interest" description="Disordered" evidence="1">
    <location>
        <begin position="260"/>
        <end position="279"/>
    </location>
</feature>
<feature type="transmembrane region" description="Helical" evidence="2">
    <location>
        <begin position="81"/>
        <end position="101"/>
    </location>
</feature>
<evidence type="ECO:0000256" key="2">
    <source>
        <dbReference type="SAM" id="Phobius"/>
    </source>
</evidence>
<feature type="transmembrane region" description="Helical" evidence="2">
    <location>
        <begin position="25"/>
        <end position="46"/>
    </location>
</feature>
<dbReference type="Proteomes" id="UP000078348">
    <property type="component" value="Unassembled WGS sequence"/>
</dbReference>
<sequence>MSAIAKYSAIFVEGATTSVKAGSKLCYASLIFTLASALGMIISQLIENNFSSCGFDELRKYVESCLLSFLKSEGDWAGFRIFLRLFDALASLLLVAVGNCLENVFRGSVMARVLNGTLRLSALMVVFEICFASGLDLQERDFYKKWAYQKYMPQMVATYFMIDHSADMIWTLDNVLYTYFLLILGFLSSDHEKFSSGYTTTCYVGFVGGFLYFLNQLLNYNRNRFFGFIAMMGTLVMQICQLVIIGWTGKALGSMESDLVGKRGKKGKKHRKGKKDGRV</sequence>
<keyword evidence="4" id="KW-1185">Reference proteome</keyword>
<name>A0A196SFN1_BLAHN</name>
<accession>A0A196SFN1</accession>
<gene>
    <name evidence="3" type="ORF">AV274_2459</name>
</gene>
<feature type="transmembrane region" description="Helical" evidence="2">
    <location>
        <begin position="225"/>
        <end position="247"/>
    </location>
</feature>
<keyword evidence="2" id="KW-0472">Membrane</keyword>
<feature type="transmembrane region" description="Helical" evidence="2">
    <location>
        <begin position="194"/>
        <end position="213"/>
    </location>
</feature>
<reference evidence="3 4" key="1">
    <citation type="submission" date="2016-05" db="EMBL/GenBank/DDBJ databases">
        <title>Nuclear genome of Blastocystis sp. subtype 1 NandII.</title>
        <authorList>
            <person name="Gentekaki E."/>
            <person name="Curtis B."/>
            <person name="Stairs C."/>
            <person name="Eme L."/>
            <person name="Herman E."/>
            <person name="Klimes V."/>
            <person name="Arias M.C."/>
            <person name="Elias M."/>
            <person name="Hilliou F."/>
            <person name="Klute M."/>
            <person name="Malik S.-B."/>
            <person name="Pightling A."/>
            <person name="Rachubinski R."/>
            <person name="Salas D."/>
            <person name="Schlacht A."/>
            <person name="Suga H."/>
            <person name="Archibald J."/>
            <person name="Ball S.G."/>
            <person name="Clark G."/>
            <person name="Dacks J."/>
            <person name="Van Der Giezen M."/>
            <person name="Tsaousis A."/>
            <person name="Roger A."/>
        </authorList>
    </citation>
    <scope>NUCLEOTIDE SEQUENCE [LARGE SCALE GENOMIC DNA]</scope>
    <source>
        <strain evidence="4">ATCC 50177 / NandII</strain>
    </source>
</reference>
<evidence type="ECO:0000313" key="3">
    <source>
        <dbReference type="EMBL" id="OAO15818.1"/>
    </source>
</evidence>
<dbReference type="AlphaFoldDB" id="A0A196SFN1"/>
<dbReference type="OrthoDB" id="10388651at2759"/>
<protein>
    <submittedName>
        <fullName evidence="3">Uncharacterized protein</fullName>
    </submittedName>
</protein>
<organism evidence="3 4">
    <name type="scientific">Blastocystis sp. subtype 1 (strain ATCC 50177 / NandII)</name>
    <dbReference type="NCBI Taxonomy" id="478820"/>
    <lineage>
        <taxon>Eukaryota</taxon>
        <taxon>Sar</taxon>
        <taxon>Stramenopiles</taxon>
        <taxon>Bigyra</taxon>
        <taxon>Opalozoa</taxon>
        <taxon>Opalinata</taxon>
        <taxon>Blastocystidae</taxon>
        <taxon>Blastocystis</taxon>
    </lineage>
</organism>
<feature type="compositionally biased region" description="Basic residues" evidence="1">
    <location>
        <begin position="262"/>
        <end position="279"/>
    </location>
</feature>
<dbReference type="EMBL" id="LXWW01000116">
    <property type="protein sequence ID" value="OAO15818.1"/>
    <property type="molecule type" value="Genomic_DNA"/>
</dbReference>